<dbReference type="RefSeq" id="WP_012648797.1">
    <property type="nucleotide sequence ID" value="NC_011979.1"/>
</dbReference>
<dbReference type="SUPFAM" id="SSF52141">
    <property type="entry name" value="Uracil-DNA glycosylase-like"/>
    <property type="match status" value="1"/>
</dbReference>
<dbReference type="Pfam" id="PF03167">
    <property type="entry name" value="UDG"/>
    <property type="match status" value="1"/>
</dbReference>
<dbReference type="PANTHER" id="PTHR13235">
    <property type="entry name" value="SINGLE-STRAND SELECTIVE MONOFUNCTIONAL URACIL DNA GLYCOSYLASE"/>
    <property type="match status" value="1"/>
</dbReference>
<evidence type="ECO:0000256" key="5">
    <source>
        <dbReference type="ARBA" id="ARBA00023204"/>
    </source>
</evidence>
<keyword evidence="8" id="KW-1185">Reference proteome</keyword>
<dbReference type="InterPro" id="IPR039134">
    <property type="entry name" value="SMUG1"/>
</dbReference>
<keyword evidence="2" id="KW-0227">DNA damage</keyword>
<protein>
    <recommendedName>
        <fullName evidence="6">Uracil-DNA glycosylase-like domain-containing protein</fullName>
    </recommendedName>
</protein>
<dbReference type="InterPro" id="IPR036895">
    <property type="entry name" value="Uracil-DNA_glycosylase-like_sf"/>
</dbReference>
<dbReference type="GO" id="GO:0006284">
    <property type="term" value="P:base-excision repair"/>
    <property type="evidence" value="ECO:0007669"/>
    <property type="project" value="InterPro"/>
</dbReference>
<dbReference type="GO" id="GO:0017065">
    <property type="term" value="F:single-strand selective uracil DNA N-glycosylase activity"/>
    <property type="evidence" value="ECO:0007669"/>
    <property type="project" value="InterPro"/>
</dbReference>
<dbReference type="eggNOG" id="COG1573">
    <property type="taxonomic scope" value="Bacteria"/>
</dbReference>
<feature type="domain" description="Uracil-DNA glycosylase-like" evidence="6">
    <location>
        <begin position="45"/>
        <end position="214"/>
    </location>
</feature>
<evidence type="ECO:0000256" key="3">
    <source>
        <dbReference type="ARBA" id="ARBA00022801"/>
    </source>
</evidence>
<gene>
    <name evidence="7" type="ordered locus">Geob_3733</name>
</gene>
<dbReference type="AlphaFoldDB" id="B9M750"/>
<dbReference type="FunFam" id="3.40.470.10:FF:000005">
    <property type="entry name" value="Single-strand selective monofunctional uracil DNA glycosylase"/>
    <property type="match status" value="1"/>
</dbReference>
<dbReference type="HOGENOM" id="CLU_071760_2_0_7"/>
<evidence type="ECO:0000313" key="7">
    <source>
        <dbReference type="EMBL" id="ACM22071.1"/>
    </source>
</evidence>
<organism evidence="7 8">
    <name type="scientific">Geotalea daltonii (strain DSM 22248 / JCM 15807 / FRC-32)</name>
    <name type="common">Geobacter daltonii</name>
    <dbReference type="NCBI Taxonomy" id="316067"/>
    <lineage>
        <taxon>Bacteria</taxon>
        <taxon>Pseudomonadati</taxon>
        <taxon>Thermodesulfobacteriota</taxon>
        <taxon>Desulfuromonadia</taxon>
        <taxon>Geobacterales</taxon>
        <taxon>Geobacteraceae</taxon>
        <taxon>Geotalea</taxon>
    </lineage>
</organism>
<name>B9M750_GEODF</name>
<evidence type="ECO:0000259" key="6">
    <source>
        <dbReference type="Pfam" id="PF03167"/>
    </source>
</evidence>
<accession>B9M750</accession>
<dbReference type="Proteomes" id="UP000007721">
    <property type="component" value="Chromosome"/>
</dbReference>
<dbReference type="GO" id="GO:0000703">
    <property type="term" value="F:oxidized pyrimidine nucleobase lesion DNA N-glycosylase activity"/>
    <property type="evidence" value="ECO:0007669"/>
    <property type="project" value="TreeGrafter"/>
</dbReference>
<dbReference type="EMBL" id="CP001390">
    <property type="protein sequence ID" value="ACM22071.1"/>
    <property type="molecule type" value="Genomic_DNA"/>
</dbReference>
<keyword evidence="5" id="KW-0234">DNA repair</keyword>
<dbReference type="PANTHER" id="PTHR13235:SF2">
    <property type="entry name" value="SINGLE-STRAND SELECTIVE MONOFUNCTIONAL URACIL DNA GLYCOSYLASE"/>
    <property type="match status" value="1"/>
</dbReference>
<evidence type="ECO:0000256" key="2">
    <source>
        <dbReference type="ARBA" id="ARBA00022763"/>
    </source>
</evidence>
<evidence type="ECO:0000256" key="1">
    <source>
        <dbReference type="ARBA" id="ARBA00007889"/>
    </source>
</evidence>
<comment type="similarity">
    <text evidence="1">Belongs to the uracil-DNA glycosylase (UDG) superfamily. SMUG1 family.</text>
</comment>
<dbReference type="KEGG" id="geo:Geob_3733"/>
<proteinExistence type="inferred from homology"/>
<dbReference type="GO" id="GO:0003677">
    <property type="term" value="F:DNA binding"/>
    <property type="evidence" value="ECO:0007669"/>
    <property type="project" value="UniProtKB-KW"/>
</dbReference>
<dbReference type="OrthoDB" id="267598at2"/>
<keyword evidence="4" id="KW-0238">DNA-binding</keyword>
<keyword evidence="3" id="KW-0378">Hydrolase</keyword>
<dbReference type="CDD" id="cd19374">
    <property type="entry name" value="UDG-F3_SMUG1-like"/>
    <property type="match status" value="1"/>
</dbReference>
<evidence type="ECO:0000256" key="4">
    <source>
        <dbReference type="ARBA" id="ARBA00023125"/>
    </source>
</evidence>
<dbReference type="Gene3D" id="3.40.470.10">
    <property type="entry name" value="Uracil-DNA glycosylase-like domain"/>
    <property type="match status" value="1"/>
</dbReference>
<reference evidence="7 8" key="1">
    <citation type="submission" date="2009-01" db="EMBL/GenBank/DDBJ databases">
        <title>Complete sequence of Geobacter sp. FRC-32.</title>
        <authorList>
            <consortium name="US DOE Joint Genome Institute"/>
            <person name="Lucas S."/>
            <person name="Copeland A."/>
            <person name="Lapidus A."/>
            <person name="Glavina del Rio T."/>
            <person name="Dalin E."/>
            <person name="Tice H."/>
            <person name="Bruce D."/>
            <person name="Goodwin L."/>
            <person name="Pitluck S."/>
            <person name="Saunders E."/>
            <person name="Brettin T."/>
            <person name="Detter J.C."/>
            <person name="Han C."/>
            <person name="Larimer F."/>
            <person name="Land M."/>
            <person name="Hauser L."/>
            <person name="Kyrpides N."/>
            <person name="Ovchinnikova G."/>
            <person name="Kostka J."/>
            <person name="Richardson P."/>
        </authorList>
    </citation>
    <scope>NUCLEOTIDE SEQUENCE [LARGE SCALE GENOMIC DNA]</scope>
    <source>
        <strain evidence="8">DSM 22248 / JCM 15807 / FRC-32</strain>
    </source>
</reference>
<dbReference type="InterPro" id="IPR005122">
    <property type="entry name" value="Uracil-DNA_glycosylase-like"/>
</dbReference>
<dbReference type="STRING" id="316067.Geob_3733"/>
<evidence type="ECO:0000313" key="8">
    <source>
        <dbReference type="Proteomes" id="UP000007721"/>
    </source>
</evidence>
<sequence length="238" mass="26586">MNLLSISETLAEKLDRLEFSRPVAHVYNPLRYAWRPHREYLNRYGGTGKKAVLVGMNPGPWGMTQTGVPFGEVAVVRDWLRIADPVERPGLEHPKKPVQGLNCPRSEVSGKRLWGMIRERFETPAQFFKDYLVLNYCPLLFLDAQGTNLTPDKLPSVERHALEDACNGAFRHMIEYLKPEFVVGVGNFAAIQAETALQGLPVNVTKILHPSPSSPAANRGWSEVALRQLSEAGIGFQP</sequence>